<dbReference type="Gene3D" id="3.40.50.2300">
    <property type="match status" value="1"/>
</dbReference>
<evidence type="ECO:0000313" key="3">
    <source>
        <dbReference type="EMBL" id="MBB5720252.1"/>
    </source>
</evidence>
<evidence type="ECO:0000259" key="2">
    <source>
        <dbReference type="PROSITE" id="PS50110"/>
    </source>
</evidence>
<feature type="domain" description="Response regulatory" evidence="2">
    <location>
        <begin position="6"/>
        <end position="134"/>
    </location>
</feature>
<dbReference type="RefSeq" id="WP_184005921.1">
    <property type="nucleotide sequence ID" value="NZ_BAABIF010000028.1"/>
</dbReference>
<name>A0A840Z3N5_9SPHN</name>
<comment type="caution">
    <text evidence="3">The sequence shown here is derived from an EMBL/GenBank/DDBJ whole genome shotgun (WGS) entry which is preliminary data.</text>
</comment>
<sequence length="306" mass="34816">MRLDFKILWFENQPDDVKTQVEEIADYLRTVGFVPHIEMQLDGGEVENLGKIQELYDEYDLVVVDYDLGHPGKNGDWVAQQIRRHFGFTDIIFYSGKKPGDLRRMVFDCDIDGVYCFNRPDLAEKLAIHIDQVTRRLSRLEAMRGLAMGIVGRCDDELRSLLTFAHEKSGEAEKAALEQALDRLVTSARETGQKKFEKCTSFGEKLLSRSVTSFTLFKMAMVLLDGKEHCVTERKTLASYDPDVLEPRNRLAHAIETRTDTGWAVETDDKPTITLADFPSLRNSLAMHLTNIRSLAPLLTDARQEA</sequence>
<keyword evidence="1" id="KW-0597">Phosphoprotein</keyword>
<organism evidence="3 4">
    <name type="scientific">Stakelama sediminis</name>
    <dbReference type="NCBI Taxonomy" id="463200"/>
    <lineage>
        <taxon>Bacteria</taxon>
        <taxon>Pseudomonadati</taxon>
        <taxon>Pseudomonadota</taxon>
        <taxon>Alphaproteobacteria</taxon>
        <taxon>Sphingomonadales</taxon>
        <taxon>Sphingomonadaceae</taxon>
        <taxon>Stakelama</taxon>
    </lineage>
</organism>
<feature type="modified residue" description="4-aspartylphosphate" evidence="1">
    <location>
        <position position="65"/>
    </location>
</feature>
<accession>A0A840Z3N5</accession>
<evidence type="ECO:0000256" key="1">
    <source>
        <dbReference type="PROSITE-ProRule" id="PRU00169"/>
    </source>
</evidence>
<gene>
    <name evidence="3" type="ORF">FHR23_003215</name>
</gene>
<dbReference type="GO" id="GO:0000160">
    <property type="term" value="P:phosphorelay signal transduction system"/>
    <property type="evidence" value="ECO:0007669"/>
    <property type="project" value="InterPro"/>
</dbReference>
<protein>
    <recommendedName>
        <fullName evidence="2">Response regulatory domain-containing protein</fullName>
    </recommendedName>
</protein>
<dbReference type="PROSITE" id="PS50110">
    <property type="entry name" value="RESPONSE_REGULATORY"/>
    <property type="match status" value="1"/>
</dbReference>
<dbReference type="Proteomes" id="UP000554342">
    <property type="component" value="Unassembled WGS sequence"/>
</dbReference>
<dbReference type="EMBL" id="JACIJI010000011">
    <property type="protein sequence ID" value="MBB5720252.1"/>
    <property type="molecule type" value="Genomic_DNA"/>
</dbReference>
<evidence type="ECO:0000313" key="4">
    <source>
        <dbReference type="Proteomes" id="UP000554342"/>
    </source>
</evidence>
<dbReference type="AlphaFoldDB" id="A0A840Z3N5"/>
<keyword evidence="4" id="KW-1185">Reference proteome</keyword>
<reference evidence="3 4" key="1">
    <citation type="submission" date="2020-08" db="EMBL/GenBank/DDBJ databases">
        <title>Genomic Encyclopedia of Type Strains, Phase IV (KMG-IV): sequencing the most valuable type-strain genomes for metagenomic binning, comparative biology and taxonomic classification.</title>
        <authorList>
            <person name="Goeker M."/>
        </authorList>
    </citation>
    <scope>NUCLEOTIDE SEQUENCE [LARGE SCALE GENOMIC DNA]</scope>
    <source>
        <strain evidence="3 4">DSM 27203</strain>
    </source>
</reference>
<dbReference type="InterPro" id="IPR001789">
    <property type="entry name" value="Sig_transdc_resp-reg_receiver"/>
</dbReference>
<proteinExistence type="predicted"/>
<dbReference type="InterPro" id="IPR011006">
    <property type="entry name" value="CheY-like_superfamily"/>
</dbReference>
<dbReference type="SUPFAM" id="SSF52172">
    <property type="entry name" value="CheY-like"/>
    <property type="match status" value="1"/>
</dbReference>